<evidence type="ECO:0000313" key="2">
    <source>
        <dbReference type="Proteomes" id="UP000027586"/>
    </source>
</evidence>
<comment type="caution">
    <text evidence="1">The sequence shown here is derived from an EMBL/GenBank/DDBJ whole genome shotgun (WGS) entry which is preliminary data.</text>
</comment>
<dbReference type="VEuPathDB" id="FungiDB:LCOR_03470.1"/>
<sequence length="205" mass="23312">MHVKTSAVAMVIRRSCSFLCRSTLGETDSKIRSQRSVRSNPTTTKFFMYMKKLLDRPFCWKNMVIKRIKWDLRELVFLSVVFGRVGVFFCLGDVGDSTTKIRYFSLPIRCLMNPVARWYPKGGVYTIPIDGCCVAVERIYGNAKSHSEWHAFISIGYPRHQHVAYDVPTTDLKQDGILTLCTEIYNTGLIQGLQNQINALASAIS</sequence>
<reference evidence="1" key="1">
    <citation type="submission" date="2013-08" db="EMBL/GenBank/DDBJ databases">
        <title>Gene expansion shapes genome architecture in the human pathogen Lichtheimia corymbifera: an evolutionary genomics analysis in the ancient terrestrial Mucorales (Mucoromycotina).</title>
        <authorList>
            <person name="Schwartze V.U."/>
            <person name="Winter S."/>
            <person name="Shelest E."/>
            <person name="Marcet-Houben M."/>
            <person name="Horn F."/>
            <person name="Wehner S."/>
            <person name="Hoffmann K."/>
            <person name="Riege K."/>
            <person name="Sammeth M."/>
            <person name="Nowrousian M."/>
            <person name="Valiante V."/>
            <person name="Linde J."/>
            <person name="Jacobsen I.D."/>
            <person name="Marz M."/>
            <person name="Brakhage A.A."/>
            <person name="Gabaldon T."/>
            <person name="Bocker S."/>
            <person name="Voigt K."/>
        </authorList>
    </citation>
    <scope>NUCLEOTIDE SEQUENCE [LARGE SCALE GENOMIC DNA]</scope>
    <source>
        <strain evidence="1">FSU 9682</strain>
    </source>
</reference>
<protein>
    <submittedName>
        <fullName evidence="1">Uncharacterized protein</fullName>
    </submittedName>
</protein>
<organism evidence="1 2">
    <name type="scientific">Lichtheimia corymbifera JMRC:FSU:9682</name>
    <dbReference type="NCBI Taxonomy" id="1263082"/>
    <lineage>
        <taxon>Eukaryota</taxon>
        <taxon>Fungi</taxon>
        <taxon>Fungi incertae sedis</taxon>
        <taxon>Mucoromycota</taxon>
        <taxon>Mucoromycotina</taxon>
        <taxon>Mucoromycetes</taxon>
        <taxon>Mucorales</taxon>
        <taxon>Lichtheimiaceae</taxon>
        <taxon>Lichtheimia</taxon>
    </lineage>
</organism>
<keyword evidence="2" id="KW-1185">Reference proteome</keyword>
<gene>
    <name evidence="1" type="ORF">LCOR_03470.1</name>
</gene>
<dbReference type="Proteomes" id="UP000027586">
    <property type="component" value="Unassembled WGS sequence"/>
</dbReference>
<name>A0A068RPJ5_9FUNG</name>
<evidence type="ECO:0000313" key="1">
    <source>
        <dbReference type="EMBL" id="CDH51924.1"/>
    </source>
</evidence>
<dbReference type="AlphaFoldDB" id="A0A068RPJ5"/>
<proteinExistence type="predicted"/>
<accession>A0A068RPJ5</accession>
<dbReference type="EMBL" id="CBTN010000011">
    <property type="protein sequence ID" value="CDH51924.1"/>
    <property type="molecule type" value="Genomic_DNA"/>
</dbReference>